<reference evidence="3" key="1">
    <citation type="journal article" date="2019" name="Int. J. Syst. Evol. Microbiol.">
        <title>The Global Catalogue of Microorganisms (GCM) 10K type strain sequencing project: providing services to taxonomists for standard genome sequencing and annotation.</title>
        <authorList>
            <consortium name="The Broad Institute Genomics Platform"/>
            <consortium name="The Broad Institute Genome Sequencing Center for Infectious Disease"/>
            <person name="Wu L."/>
            <person name="Ma J."/>
        </authorList>
    </citation>
    <scope>NUCLEOTIDE SEQUENCE [LARGE SCALE GENOMIC DNA]</scope>
    <source>
        <strain evidence="3">CECT 7477</strain>
    </source>
</reference>
<feature type="chain" id="PRO_5047185142" description="Lipoprotein" evidence="1">
    <location>
        <begin position="24"/>
        <end position="89"/>
    </location>
</feature>
<dbReference type="Proteomes" id="UP001595814">
    <property type="component" value="Unassembled WGS sequence"/>
</dbReference>
<evidence type="ECO:0000256" key="1">
    <source>
        <dbReference type="SAM" id="SignalP"/>
    </source>
</evidence>
<dbReference type="RefSeq" id="WP_192462424.1">
    <property type="nucleotide sequence ID" value="NZ_JACYFJ010000003.1"/>
</dbReference>
<organism evidence="2 3">
    <name type="scientific">Euzebyella saccharophila</name>
    <dbReference type="NCBI Taxonomy" id="679664"/>
    <lineage>
        <taxon>Bacteria</taxon>
        <taxon>Pseudomonadati</taxon>
        <taxon>Bacteroidota</taxon>
        <taxon>Flavobacteriia</taxon>
        <taxon>Flavobacteriales</taxon>
        <taxon>Flavobacteriaceae</taxon>
        <taxon>Euzebyella</taxon>
    </lineage>
</organism>
<evidence type="ECO:0000313" key="2">
    <source>
        <dbReference type="EMBL" id="MFC4094636.1"/>
    </source>
</evidence>
<gene>
    <name evidence="2" type="ORF">ACFOUT_02045</name>
</gene>
<name>A0ABV8JKC2_9FLAO</name>
<protein>
    <recommendedName>
        <fullName evidence="4">Lipoprotein</fullName>
    </recommendedName>
</protein>
<sequence length="89" mass="10304">MRKPLRYLTILASVLLFSACDQAEDIKESFDTLECANLLIRIDEEWDKDDPDCSDIKSDIDKILKSCSEFLSEEDKAQLKFYQDNCSDD</sequence>
<feature type="signal peptide" evidence="1">
    <location>
        <begin position="1"/>
        <end position="23"/>
    </location>
</feature>
<dbReference type="PROSITE" id="PS51257">
    <property type="entry name" value="PROKAR_LIPOPROTEIN"/>
    <property type="match status" value="1"/>
</dbReference>
<keyword evidence="3" id="KW-1185">Reference proteome</keyword>
<accession>A0ABV8JKC2</accession>
<keyword evidence="1" id="KW-0732">Signal</keyword>
<evidence type="ECO:0008006" key="4">
    <source>
        <dbReference type="Google" id="ProtNLM"/>
    </source>
</evidence>
<comment type="caution">
    <text evidence="2">The sequence shown here is derived from an EMBL/GenBank/DDBJ whole genome shotgun (WGS) entry which is preliminary data.</text>
</comment>
<proteinExistence type="predicted"/>
<dbReference type="EMBL" id="JBHSAW010000003">
    <property type="protein sequence ID" value="MFC4094636.1"/>
    <property type="molecule type" value="Genomic_DNA"/>
</dbReference>
<evidence type="ECO:0000313" key="3">
    <source>
        <dbReference type="Proteomes" id="UP001595814"/>
    </source>
</evidence>